<dbReference type="PANTHER" id="PTHR37016:SF3">
    <property type="entry name" value="NEUTRAL PROTEASE 2-RELATED"/>
    <property type="match status" value="1"/>
</dbReference>
<keyword evidence="10" id="KW-0378">Hydrolase</keyword>
<keyword evidence="11 15" id="KW-0862">Zinc</keyword>
<dbReference type="SUPFAM" id="SSF55486">
    <property type="entry name" value="Metalloproteases ('zincins'), catalytic domain"/>
    <property type="match status" value="1"/>
</dbReference>
<evidence type="ECO:0000256" key="6">
    <source>
        <dbReference type="ARBA" id="ARBA00022670"/>
    </source>
</evidence>
<gene>
    <name evidence="19" type="ORF">CDD81_408</name>
</gene>
<evidence type="ECO:0000256" key="3">
    <source>
        <dbReference type="ARBA" id="ARBA00010279"/>
    </source>
</evidence>
<keyword evidence="9 17" id="KW-0732">Signal</keyword>
<dbReference type="InterPro" id="IPR001384">
    <property type="entry name" value="Peptidase_M35"/>
</dbReference>
<keyword evidence="8 15" id="KW-0479">Metal-binding</keyword>
<dbReference type="InterPro" id="IPR050414">
    <property type="entry name" value="Fungal_M35_metalloproteases"/>
</dbReference>
<evidence type="ECO:0000256" key="15">
    <source>
        <dbReference type="PIRSR" id="PIRSR601384-2"/>
    </source>
</evidence>
<feature type="domain" description="Lysine-specific metallo-endopeptidase" evidence="18">
    <location>
        <begin position="78"/>
        <end position="218"/>
    </location>
</feature>
<dbReference type="GO" id="GO:0006508">
    <property type="term" value="P:proteolysis"/>
    <property type="evidence" value="ECO:0007669"/>
    <property type="project" value="UniProtKB-KW"/>
</dbReference>
<feature type="compositionally biased region" description="Low complexity" evidence="16">
    <location>
        <begin position="331"/>
        <end position="349"/>
    </location>
</feature>
<feature type="binding site" evidence="15">
    <location>
        <position position="178"/>
    </location>
    <ligand>
        <name>Zn(2+)</name>
        <dbReference type="ChEBI" id="CHEBI:29105"/>
        <note>catalytic</note>
    </ligand>
</feature>
<feature type="active site" evidence="14">
    <location>
        <position position="179"/>
    </location>
</feature>
<keyword evidence="7" id="KW-0165">Cleavage on pair of basic residues</keyword>
<dbReference type="InterPro" id="IPR024079">
    <property type="entry name" value="MetalloPept_cat_dom_sf"/>
</dbReference>
<dbReference type="GO" id="GO:0004222">
    <property type="term" value="F:metalloendopeptidase activity"/>
    <property type="evidence" value="ECO:0007669"/>
    <property type="project" value="InterPro"/>
</dbReference>
<reference evidence="19 20" key="1">
    <citation type="submission" date="2017-06" db="EMBL/GenBank/DDBJ databases">
        <title>Ant-infecting Ophiocordyceps genomes reveal a high diversity of potential behavioral manipulation genes and a possible major role for enterotoxins.</title>
        <authorList>
            <person name="De Bekker C."/>
            <person name="Evans H.C."/>
            <person name="Brachmann A."/>
            <person name="Hughes D.P."/>
        </authorList>
    </citation>
    <scope>NUCLEOTIDE SEQUENCE [LARGE SCALE GENOMIC DNA]</scope>
    <source>
        <strain evidence="19 20">Map64</strain>
    </source>
</reference>
<keyword evidence="5" id="KW-0964">Secreted</keyword>
<dbReference type="GO" id="GO:0046872">
    <property type="term" value="F:metal ion binding"/>
    <property type="evidence" value="ECO:0007669"/>
    <property type="project" value="UniProtKB-KW"/>
</dbReference>
<dbReference type="PANTHER" id="PTHR37016">
    <property type="match status" value="1"/>
</dbReference>
<proteinExistence type="inferred from homology"/>
<dbReference type="Proteomes" id="UP000226192">
    <property type="component" value="Unassembled WGS sequence"/>
</dbReference>
<keyword evidence="13" id="KW-0865">Zymogen</keyword>
<feature type="compositionally biased region" description="Basic and acidic residues" evidence="16">
    <location>
        <begin position="250"/>
        <end position="265"/>
    </location>
</feature>
<evidence type="ECO:0000256" key="2">
    <source>
        <dbReference type="ARBA" id="ARBA00004613"/>
    </source>
</evidence>
<comment type="similarity">
    <text evidence="3">Belongs to the peptidase M35 family.</text>
</comment>
<evidence type="ECO:0000256" key="4">
    <source>
        <dbReference type="ARBA" id="ARBA00012431"/>
    </source>
</evidence>
<feature type="region of interest" description="Disordered" evidence="16">
    <location>
        <begin position="237"/>
        <end position="360"/>
    </location>
</feature>
<evidence type="ECO:0000256" key="5">
    <source>
        <dbReference type="ARBA" id="ARBA00022525"/>
    </source>
</evidence>
<organism evidence="19 20">
    <name type="scientific">Ophiocordyceps australis</name>
    <dbReference type="NCBI Taxonomy" id="1399860"/>
    <lineage>
        <taxon>Eukaryota</taxon>
        <taxon>Fungi</taxon>
        <taxon>Dikarya</taxon>
        <taxon>Ascomycota</taxon>
        <taxon>Pezizomycotina</taxon>
        <taxon>Sordariomycetes</taxon>
        <taxon>Hypocreomycetidae</taxon>
        <taxon>Hypocreales</taxon>
        <taxon>Ophiocordycipitaceae</taxon>
        <taxon>Ophiocordyceps</taxon>
    </lineage>
</organism>
<comment type="cofactor">
    <cofactor evidence="15">
        <name>Zn(2+)</name>
        <dbReference type="ChEBI" id="CHEBI:29105"/>
    </cofactor>
    <text evidence="15">Binds 1 zinc ion per subunit.</text>
</comment>
<accession>A0A2C5Y149</accession>
<dbReference type="InterPro" id="IPR029463">
    <property type="entry name" value="Lys_MEP"/>
</dbReference>
<evidence type="ECO:0000256" key="12">
    <source>
        <dbReference type="ARBA" id="ARBA00023049"/>
    </source>
</evidence>
<feature type="binding site" evidence="15">
    <location>
        <position position="189"/>
    </location>
    <ligand>
        <name>Zn(2+)</name>
        <dbReference type="ChEBI" id="CHEBI:29105"/>
        <note>catalytic</note>
    </ligand>
</feature>
<dbReference type="PRINTS" id="PR00768">
    <property type="entry name" value="DEUTEROLYSIN"/>
</dbReference>
<sequence>MKHLFTFTTLISAAATHPASLLSDFDSLAPPLSDFAPLASPLVKRASILPDCAPNTPILTTALSTCHSIATRAHAAALDPNHPLFTLFFKSSSQSTRSTVSSVLQAIARDSAGPAAATTQFTCVDFDDNCHSFYGYARAKNLPVPRVALCPRFFREAASEAQRGQSCGHLGAGSRVLHELSHTLGRTDDFNGTYGYHELQTLRPEENLRHADTYAFYAHAVFLGCSEQDLVQKRAPTRGLRIVAPKPPAKKGDAKPPAKKGDAKPPVKGHAKPLAIKTNAKPLDNTKAKSLKQKNPSSRPAPKTNAKSLAQKPKSSSLAKDSPPKSLPQNKSPKSLPQPSSKSLLATPSPKHPPPPIPSHLAALLPPTWLKQLIAYIKDHANRAK</sequence>
<evidence type="ECO:0000256" key="1">
    <source>
        <dbReference type="ARBA" id="ARBA00001187"/>
    </source>
</evidence>
<evidence type="ECO:0000256" key="8">
    <source>
        <dbReference type="ARBA" id="ARBA00022723"/>
    </source>
</evidence>
<evidence type="ECO:0000256" key="11">
    <source>
        <dbReference type="ARBA" id="ARBA00022833"/>
    </source>
</evidence>
<dbReference type="OrthoDB" id="4928244at2759"/>
<dbReference type="CDD" id="cd11008">
    <property type="entry name" value="M35_deuterolysin_like"/>
    <property type="match status" value="1"/>
</dbReference>
<comment type="subcellular location">
    <subcellularLocation>
        <location evidence="2">Secreted</location>
    </subcellularLocation>
</comment>
<dbReference type="Pfam" id="PF14521">
    <property type="entry name" value="Aspzincin_M35"/>
    <property type="match status" value="1"/>
</dbReference>
<keyword evidence="20" id="KW-1185">Reference proteome</keyword>
<evidence type="ECO:0000256" key="16">
    <source>
        <dbReference type="SAM" id="MobiDB-lite"/>
    </source>
</evidence>
<dbReference type="EC" id="3.4.24.39" evidence="4"/>
<feature type="signal peptide" evidence="17">
    <location>
        <begin position="1"/>
        <end position="16"/>
    </location>
</feature>
<evidence type="ECO:0000256" key="14">
    <source>
        <dbReference type="PIRSR" id="PIRSR601384-1"/>
    </source>
</evidence>
<dbReference type="STRING" id="1399860.A0A2C5Y149"/>
<keyword evidence="6" id="KW-0645">Protease</keyword>
<evidence type="ECO:0000256" key="10">
    <source>
        <dbReference type="ARBA" id="ARBA00022801"/>
    </source>
</evidence>
<evidence type="ECO:0000313" key="20">
    <source>
        <dbReference type="Proteomes" id="UP000226192"/>
    </source>
</evidence>
<dbReference type="GO" id="GO:0005576">
    <property type="term" value="C:extracellular region"/>
    <property type="evidence" value="ECO:0007669"/>
    <property type="project" value="UniProtKB-SubCell"/>
</dbReference>
<keyword evidence="12" id="KW-0482">Metalloprotease</keyword>
<protein>
    <recommendedName>
        <fullName evidence="4">deuterolysin</fullName>
        <ecNumber evidence="4">3.4.24.39</ecNumber>
    </recommendedName>
</protein>
<feature type="compositionally biased region" description="Polar residues" evidence="16">
    <location>
        <begin position="305"/>
        <end position="319"/>
    </location>
</feature>
<feature type="binding site" evidence="15">
    <location>
        <position position="182"/>
    </location>
    <ligand>
        <name>Zn(2+)</name>
        <dbReference type="ChEBI" id="CHEBI:29105"/>
        <note>catalytic</note>
    </ligand>
</feature>
<dbReference type="Gene3D" id="3.40.390.10">
    <property type="entry name" value="Collagenase (Catalytic Domain)"/>
    <property type="match status" value="1"/>
</dbReference>
<name>A0A2C5Y149_9HYPO</name>
<evidence type="ECO:0000256" key="17">
    <source>
        <dbReference type="SAM" id="SignalP"/>
    </source>
</evidence>
<dbReference type="AlphaFoldDB" id="A0A2C5Y149"/>
<comment type="caution">
    <text evidence="19">The sequence shown here is derived from an EMBL/GenBank/DDBJ whole genome shotgun (WGS) entry which is preliminary data.</text>
</comment>
<dbReference type="EMBL" id="NJET01000105">
    <property type="protein sequence ID" value="PHH61383.1"/>
    <property type="molecule type" value="Genomic_DNA"/>
</dbReference>
<feature type="chain" id="PRO_5012632215" description="deuterolysin" evidence="17">
    <location>
        <begin position="17"/>
        <end position="385"/>
    </location>
</feature>
<evidence type="ECO:0000313" key="19">
    <source>
        <dbReference type="EMBL" id="PHH61383.1"/>
    </source>
</evidence>
<evidence type="ECO:0000259" key="18">
    <source>
        <dbReference type="Pfam" id="PF14521"/>
    </source>
</evidence>
<evidence type="ECO:0000256" key="9">
    <source>
        <dbReference type="ARBA" id="ARBA00022729"/>
    </source>
</evidence>
<evidence type="ECO:0000256" key="13">
    <source>
        <dbReference type="ARBA" id="ARBA00023145"/>
    </source>
</evidence>
<comment type="catalytic activity">
    <reaction evidence="1">
        <text>Preferential cleavage of bonds with hydrophobic residues in P1'. Also 3-Asn-|-Gln-4 and 8-Gly-|-Ser-9 bonds in insulin B chain.</text>
        <dbReference type="EC" id="3.4.24.39"/>
    </reaction>
</comment>
<evidence type="ECO:0000256" key="7">
    <source>
        <dbReference type="ARBA" id="ARBA00022685"/>
    </source>
</evidence>